<dbReference type="GO" id="GO:0000463">
    <property type="term" value="P:maturation of LSU-rRNA from tricistronic rRNA transcript (SSU-rRNA, 5.8S rRNA, LSU-rRNA)"/>
    <property type="evidence" value="ECO:0007669"/>
    <property type="project" value="TreeGrafter"/>
</dbReference>
<dbReference type="Pfam" id="PF00327">
    <property type="entry name" value="Ribosomal_L30"/>
    <property type="match status" value="1"/>
</dbReference>
<dbReference type="NCBIfam" id="TIGR01309">
    <property type="entry name" value="uL30_arch"/>
    <property type="match status" value="1"/>
</dbReference>
<name>A0A915SIU6_9ARCH</name>
<dbReference type="PANTHER" id="PTHR11524:SF16">
    <property type="entry name" value="LARGE RIBOSOMAL SUBUNIT PROTEIN UL30"/>
    <property type="match status" value="1"/>
</dbReference>
<reference evidence="7" key="1">
    <citation type="journal article" date="2022" name="Int. J. Syst. Evol. Microbiol.">
        <title>Nanobdella aerobiophila gen. nov., sp. nov., a thermoacidophilic, obligate ectosymbiotic archaeon, and proposal of Nanobdellaceae fam. nov., Nanobdellales ord. nov. and Nanobdellia class. nov.</title>
        <authorList>
            <person name="Kato S."/>
            <person name="Ogasawara A."/>
            <person name="Itoh T."/>
            <person name="Sakai H.D."/>
            <person name="Shimizu M."/>
            <person name="Yuki M."/>
            <person name="Kaneko M."/>
            <person name="Takashina T."/>
            <person name="Ohkuma M."/>
        </authorList>
    </citation>
    <scope>NUCLEOTIDE SEQUENCE [LARGE SCALE GENOMIC DNA]</scope>
    <source>
        <strain evidence="7">MJ1</strain>
    </source>
</reference>
<dbReference type="GO" id="GO:0006412">
    <property type="term" value="P:translation"/>
    <property type="evidence" value="ECO:0007669"/>
    <property type="project" value="UniProtKB-UniRule"/>
</dbReference>
<evidence type="ECO:0000256" key="3">
    <source>
        <dbReference type="ARBA" id="ARBA00023274"/>
    </source>
</evidence>
<keyword evidence="7" id="KW-1185">Reference proteome</keyword>
<organism evidence="6 7">
    <name type="scientific">Nanobdella aerobiophila</name>
    <dbReference type="NCBI Taxonomy" id="2586965"/>
    <lineage>
        <taxon>Archaea</taxon>
        <taxon>Nanobdellota</taxon>
        <taxon>Nanobdellia</taxon>
        <taxon>Nanobdellales</taxon>
        <taxon>Nanobdellaceae</taxon>
        <taxon>Nanobdella</taxon>
    </lineage>
</organism>
<gene>
    <name evidence="4" type="primary">rpl30</name>
    <name evidence="6" type="ORF">MJ1_0747</name>
</gene>
<dbReference type="SUPFAM" id="SSF55129">
    <property type="entry name" value="Ribosomal protein L30p/L7e"/>
    <property type="match status" value="1"/>
</dbReference>
<proteinExistence type="inferred from homology"/>
<comment type="similarity">
    <text evidence="1 4">Belongs to the universal ribosomal protein uL30 family.</text>
</comment>
<evidence type="ECO:0000256" key="4">
    <source>
        <dbReference type="HAMAP-Rule" id="MF_01371"/>
    </source>
</evidence>
<sequence length="156" mass="18504">MEKIIVIRIRGTNKAKKEIKDTLYLLRLRRNNYAVILDKTDSIVNMVRKVEPWVAWGEIDRDTLKELLLNRGRIKGNKKLTEDYIKDKLKMSFDEFVEKLYNSEINMNDIQDIKPFFRLVPPKGGYKRKGIKFDYKHGGAYGYYGKDINILLKRML</sequence>
<dbReference type="GO" id="GO:0003723">
    <property type="term" value="F:RNA binding"/>
    <property type="evidence" value="ECO:0007669"/>
    <property type="project" value="TreeGrafter"/>
</dbReference>
<dbReference type="AlphaFoldDB" id="A0A915SIU6"/>
<dbReference type="RefSeq" id="WP_258393195.1">
    <property type="nucleotide sequence ID" value="NZ_AP019769.1"/>
</dbReference>
<dbReference type="InterPro" id="IPR035808">
    <property type="entry name" value="Ribosomal_uL30_euk_arc"/>
</dbReference>
<dbReference type="InterPro" id="IPR005997">
    <property type="entry name" value="Ribosomal_uL30_arc"/>
</dbReference>
<accession>A0A915SIU6</accession>
<dbReference type="PANTHER" id="PTHR11524">
    <property type="entry name" value="60S RIBOSOMAL PROTEIN L7"/>
    <property type="match status" value="1"/>
</dbReference>
<dbReference type="GO" id="GO:0003735">
    <property type="term" value="F:structural constituent of ribosome"/>
    <property type="evidence" value="ECO:0007669"/>
    <property type="project" value="UniProtKB-UniRule"/>
</dbReference>
<dbReference type="InterPro" id="IPR036919">
    <property type="entry name" value="Ribo_uL30_ferredoxin-like_sf"/>
</dbReference>
<dbReference type="GO" id="GO:0022625">
    <property type="term" value="C:cytosolic large ribosomal subunit"/>
    <property type="evidence" value="ECO:0007669"/>
    <property type="project" value="UniProtKB-UniRule"/>
</dbReference>
<keyword evidence="2 4" id="KW-0689">Ribosomal protein</keyword>
<dbReference type="Gene3D" id="3.30.1390.20">
    <property type="entry name" value="Ribosomal protein L30, ferredoxin-like fold domain"/>
    <property type="match status" value="1"/>
</dbReference>
<dbReference type="HAMAP" id="MF_01371_A">
    <property type="entry name" value="Ribosomal_uL30_A"/>
    <property type="match status" value="1"/>
</dbReference>
<keyword evidence="3 4" id="KW-0687">Ribonucleoprotein</keyword>
<dbReference type="KEGG" id="naer:MJ1_0747"/>
<feature type="domain" description="Large ribosomal subunit protein uL30-like ferredoxin-like fold" evidence="5">
    <location>
        <begin position="5"/>
        <end position="54"/>
    </location>
</feature>
<dbReference type="GeneID" id="74568687"/>
<protein>
    <recommendedName>
        <fullName evidence="4">Large ribosomal subunit protein uL30</fullName>
    </recommendedName>
</protein>
<dbReference type="InterPro" id="IPR039699">
    <property type="entry name" value="Ribosomal_uL30"/>
</dbReference>
<evidence type="ECO:0000259" key="5">
    <source>
        <dbReference type="Pfam" id="PF00327"/>
    </source>
</evidence>
<evidence type="ECO:0000313" key="7">
    <source>
        <dbReference type="Proteomes" id="UP001055553"/>
    </source>
</evidence>
<dbReference type="Gene3D" id="1.10.15.30">
    <property type="match status" value="1"/>
</dbReference>
<dbReference type="CDD" id="cd01657">
    <property type="entry name" value="Ribosomal_L7_archeal_euk"/>
    <property type="match status" value="1"/>
</dbReference>
<evidence type="ECO:0000256" key="2">
    <source>
        <dbReference type="ARBA" id="ARBA00022980"/>
    </source>
</evidence>
<dbReference type="NCBIfam" id="NF004711">
    <property type="entry name" value="PRK06049.1"/>
    <property type="match status" value="1"/>
</dbReference>
<evidence type="ECO:0000256" key="1">
    <source>
        <dbReference type="ARBA" id="ARBA00007594"/>
    </source>
</evidence>
<dbReference type="Proteomes" id="UP001055553">
    <property type="component" value="Chromosome"/>
</dbReference>
<dbReference type="InterPro" id="IPR016082">
    <property type="entry name" value="Ribosomal_uL30_ferredoxin-like"/>
</dbReference>
<comment type="subunit">
    <text evidence="4">Part of the 50S ribosomal subunit.</text>
</comment>
<evidence type="ECO:0000313" key="6">
    <source>
        <dbReference type="EMBL" id="BBL45887.1"/>
    </source>
</evidence>
<dbReference type="EMBL" id="AP019769">
    <property type="protein sequence ID" value="BBL45887.1"/>
    <property type="molecule type" value="Genomic_DNA"/>
</dbReference>